<dbReference type="AlphaFoldDB" id="A0A9P0GFI0"/>
<keyword evidence="4" id="KW-0812">Transmembrane</keyword>
<keyword evidence="4" id="KW-1133">Transmembrane helix</keyword>
<name>A0A9P0GFI0_9CUCU</name>
<dbReference type="PANTHER" id="PTHR11731:SF192">
    <property type="entry name" value="IP17501P"/>
    <property type="match status" value="1"/>
</dbReference>
<evidence type="ECO:0000256" key="3">
    <source>
        <dbReference type="ARBA" id="ARBA00072929"/>
    </source>
</evidence>
<evidence type="ECO:0000313" key="7">
    <source>
        <dbReference type="EMBL" id="CAH1108966.1"/>
    </source>
</evidence>
<dbReference type="GO" id="GO:0008236">
    <property type="term" value="F:serine-type peptidase activity"/>
    <property type="evidence" value="ECO:0007669"/>
    <property type="project" value="InterPro"/>
</dbReference>
<dbReference type="InterPro" id="IPR029058">
    <property type="entry name" value="AB_hydrolase_fold"/>
</dbReference>
<dbReference type="Proteomes" id="UP001153636">
    <property type="component" value="Chromosome 3"/>
</dbReference>
<dbReference type="GO" id="GO:0006508">
    <property type="term" value="P:proteolysis"/>
    <property type="evidence" value="ECO:0007669"/>
    <property type="project" value="InterPro"/>
</dbReference>
<reference evidence="7" key="1">
    <citation type="submission" date="2022-01" db="EMBL/GenBank/DDBJ databases">
        <authorList>
            <person name="King R."/>
        </authorList>
    </citation>
    <scope>NUCLEOTIDE SEQUENCE</scope>
</reference>
<dbReference type="EMBL" id="OV651815">
    <property type="protein sequence ID" value="CAH1108966.1"/>
    <property type="molecule type" value="Genomic_DNA"/>
</dbReference>
<dbReference type="Pfam" id="PF00930">
    <property type="entry name" value="DPPIV_N"/>
    <property type="match status" value="1"/>
</dbReference>
<evidence type="ECO:0000256" key="4">
    <source>
        <dbReference type="SAM" id="Phobius"/>
    </source>
</evidence>
<dbReference type="PANTHER" id="PTHR11731">
    <property type="entry name" value="PROTEASE FAMILY S9B,C DIPEPTIDYL-PEPTIDASE IV-RELATED"/>
    <property type="match status" value="1"/>
</dbReference>
<dbReference type="GO" id="GO:0008239">
    <property type="term" value="F:dipeptidyl-peptidase activity"/>
    <property type="evidence" value="ECO:0007669"/>
    <property type="project" value="TreeGrafter"/>
</dbReference>
<feature type="transmembrane region" description="Helical" evidence="4">
    <location>
        <begin position="43"/>
        <end position="64"/>
    </location>
</feature>
<evidence type="ECO:0000259" key="6">
    <source>
        <dbReference type="Pfam" id="PF00930"/>
    </source>
</evidence>
<accession>A0A9P0GFI0</accession>
<comment type="similarity">
    <text evidence="1">Belongs to the peptidase S9B family. DPPIV subfamily.</text>
</comment>
<proteinExistence type="inferred from homology"/>
<dbReference type="SUPFAM" id="SSF53474">
    <property type="entry name" value="alpha/beta-Hydrolases"/>
    <property type="match status" value="1"/>
</dbReference>
<gene>
    <name evidence="7" type="ORF">PSYICH_LOCUS9167</name>
</gene>
<evidence type="ECO:0000313" key="8">
    <source>
        <dbReference type="Proteomes" id="UP001153636"/>
    </source>
</evidence>
<keyword evidence="2" id="KW-0325">Glycoprotein</keyword>
<dbReference type="Gene3D" id="3.40.50.1820">
    <property type="entry name" value="alpha/beta hydrolase"/>
    <property type="match status" value="1"/>
</dbReference>
<dbReference type="InterPro" id="IPR050278">
    <property type="entry name" value="Serine_Prot_S9B/DPPIV"/>
</dbReference>
<evidence type="ECO:0000256" key="1">
    <source>
        <dbReference type="ARBA" id="ARBA00010036"/>
    </source>
</evidence>
<feature type="domain" description="Dipeptidylpeptidase IV N-terminal" evidence="6">
    <location>
        <begin position="143"/>
        <end position="515"/>
    </location>
</feature>
<dbReference type="InterPro" id="IPR001375">
    <property type="entry name" value="Peptidase_S9_cat"/>
</dbReference>
<sequence>MLNKNSFRDYKYDKIETDSKEDLDNQYIWDLIIAKGRTKKRKWIITGVIVVIAVSLVIAAIILLSKGGEKSSTKPVAPTLTLEDYLNGRFQPKSFNATWTSGSELIYSLNGNLVLFNIETNTSKILIEQSDPILSATFDFQLSADGLYLLVAYNYQKLFRHSYIASYISIELSTGEKQPLIPEGKPAQLVVWAPVGNAFAYVTDNNIFYKKSVNDLDVATITNTAGYVSNGVPDWVNEEEVLSSNKALWFSPDGKKVAYGRYNDTDVPIMVLPIYGEPGKLAYQYPRANVIKYPKSGASNPSVSLHYVDLSNPSTDYELKVPTDFNEEEILSAVEWADNDNIIAIWLNRVQNKSVLTSYNTTSNPATSKIVKNLVSNIGWLDLFTPPIFSKDGSKMVLILSQDQDGTDEGFRHIVMFDTTTVNAPQQALTQGKFVVTSILGWNHENNLIYYLANTESDSAVQHLYTISPETKNSTCLSCSLKSKFNSSKDCTYNTAEFSQNKAYYVLNCAGPDVPQISIFTKDGVKVTDWIDNEELASYLKQKEQPTLKKLSLEIADGFTANVVLRLPPNLDTSGNVKYPMLVNVYGGPDTFQVIDKFVLDWGSYLAANKSIIYAAIDGRGSGLRGDKIMFSGYRNLGTVEVIDQINVTKLIQKELPYVDPSRSAIWGWSYGGYASGMALAQDTEGVFKCGISVAPVTDWALYDSIYTERFMGLPTETDNLEGYEKAQLLKKFEGLRNKEYFLIHGTHDDNVHYQQSMMWSKVLEQNDVLFRQQSYPDEDHSLGSVRPHLYHSLGQFLDECFMEKEE</sequence>
<evidence type="ECO:0000256" key="2">
    <source>
        <dbReference type="ARBA" id="ARBA00023180"/>
    </source>
</evidence>
<evidence type="ECO:0000259" key="5">
    <source>
        <dbReference type="Pfam" id="PF00326"/>
    </source>
</evidence>
<dbReference type="Pfam" id="PF00326">
    <property type="entry name" value="Peptidase_S9"/>
    <property type="match status" value="1"/>
</dbReference>
<keyword evidence="4" id="KW-0472">Membrane</keyword>
<dbReference type="FunFam" id="3.40.50.1820:FF:000003">
    <property type="entry name" value="Dipeptidyl peptidase 4"/>
    <property type="match status" value="1"/>
</dbReference>
<dbReference type="GO" id="GO:0005886">
    <property type="term" value="C:plasma membrane"/>
    <property type="evidence" value="ECO:0007669"/>
    <property type="project" value="TreeGrafter"/>
</dbReference>
<keyword evidence="8" id="KW-1185">Reference proteome</keyword>
<dbReference type="OrthoDB" id="16520at2759"/>
<dbReference type="InterPro" id="IPR002469">
    <property type="entry name" value="Peptidase_S9B_N"/>
</dbReference>
<dbReference type="Gene3D" id="2.140.10.30">
    <property type="entry name" value="Dipeptidylpeptidase IV, N-terminal domain"/>
    <property type="match status" value="1"/>
</dbReference>
<protein>
    <recommendedName>
        <fullName evidence="3">Venom dipeptidyl peptidase 4</fullName>
    </recommendedName>
</protein>
<feature type="domain" description="Peptidase S9 prolyl oligopeptidase catalytic" evidence="5">
    <location>
        <begin position="600"/>
        <end position="802"/>
    </location>
</feature>
<organism evidence="7 8">
    <name type="scientific">Psylliodes chrysocephalus</name>
    <dbReference type="NCBI Taxonomy" id="3402493"/>
    <lineage>
        <taxon>Eukaryota</taxon>
        <taxon>Metazoa</taxon>
        <taxon>Ecdysozoa</taxon>
        <taxon>Arthropoda</taxon>
        <taxon>Hexapoda</taxon>
        <taxon>Insecta</taxon>
        <taxon>Pterygota</taxon>
        <taxon>Neoptera</taxon>
        <taxon>Endopterygota</taxon>
        <taxon>Coleoptera</taxon>
        <taxon>Polyphaga</taxon>
        <taxon>Cucujiformia</taxon>
        <taxon>Chrysomeloidea</taxon>
        <taxon>Chrysomelidae</taxon>
        <taxon>Galerucinae</taxon>
        <taxon>Alticini</taxon>
        <taxon>Psylliodes</taxon>
    </lineage>
</organism>
<dbReference type="SUPFAM" id="SSF82171">
    <property type="entry name" value="DPP6 N-terminal domain-like"/>
    <property type="match status" value="1"/>
</dbReference>